<protein>
    <submittedName>
        <fullName evidence="1">Uncharacterized protein</fullName>
    </submittedName>
</protein>
<dbReference type="Proteomes" id="UP000074072">
    <property type="component" value="Unassembled WGS sequence"/>
</dbReference>
<proteinExistence type="predicted"/>
<dbReference type="PATRIC" id="fig|33051.4.peg.1803"/>
<gene>
    <name evidence="1" type="ORF">SB4_05815</name>
</gene>
<evidence type="ECO:0000313" key="1">
    <source>
        <dbReference type="EMBL" id="KTW01466.1"/>
    </source>
</evidence>
<reference evidence="1 2" key="1">
    <citation type="journal article" date="2016" name="Front. Microbiol.">
        <title>Genomic Resource of Rice Seed Associated Bacteria.</title>
        <authorList>
            <person name="Midha S."/>
            <person name="Bansal K."/>
            <person name="Sharma S."/>
            <person name="Kumar N."/>
            <person name="Patil P.P."/>
            <person name="Chaudhry V."/>
            <person name="Patil P.B."/>
        </authorList>
    </citation>
    <scope>NUCLEOTIDE SEQUENCE [LARGE SCALE GENOMIC DNA]</scope>
    <source>
        <strain evidence="1 2">SB4</strain>
    </source>
</reference>
<accession>A0A147J033</accession>
<organism evidence="1 2">
    <name type="scientific">Sphingomonas sanguinis</name>
    <dbReference type="NCBI Taxonomy" id="33051"/>
    <lineage>
        <taxon>Bacteria</taxon>
        <taxon>Pseudomonadati</taxon>
        <taxon>Pseudomonadota</taxon>
        <taxon>Alphaproteobacteria</taxon>
        <taxon>Sphingomonadales</taxon>
        <taxon>Sphingomonadaceae</taxon>
        <taxon>Sphingomonas</taxon>
    </lineage>
</organism>
<dbReference type="AlphaFoldDB" id="A0A147J033"/>
<evidence type="ECO:0000313" key="2">
    <source>
        <dbReference type="Proteomes" id="UP000074072"/>
    </source>
</evidence>
<sequence length="75" mass="8758">MPISRVWMRALVNAFYVYLSARRSLQIYLDYFVAYLSGHLFALSCFYLDGDEAIGKIMFAFNVAHDWYAEIGRGY</sequence>
<comment type="caution">
    <text evidence="1">The sequence shown here is derived from an EMBL/GenBank/DDBJ whole genome shotgun (WGS) entry which is preliminary data.</text>
</comment>
<name>A0A147J033_9SPHN</name>
<dbReference type="EMBL" id="LDTE01000029">
    <property type="protein sequence ID" value="KTW01466.1"/>
    <property type="molecule type" value="Genomic_DNA"/>
</dbReference>